<feature type="transmembrane region" description="Helical" evidence="9">
    <location>
        <begin position="162"/>
        <end position="183"/>
    </location>
</feature>
<comment type="subcellular location">
    <subcellularLocation>
        <location evidence="9">Cell membrane</location>
        <topology evidence="9">Multi-pass membrane protein</topology>
    </subcellularLocation>
</comment>
<feature type="region of interest" description="Disordered" evidence="11">
    <location>
        <begin position="193"/>
        <end position="232"/>
    </location>
</feature>
<comment type="similarity">
    <text evidence="1 9 10">Belongs to the peptidase A8 family.</text>
</comment>
<dbReference type="NCBIfam" id="TIGR00077">
    <property type="entry name" value="lspA"/>
    <property type="match status" value="1"/>
</dbReference>
<feature type="active site" evidence="9">
    <location>
        <position position="169"/>
    </location>
</feature>
<evidence type="ECO:0000256" key="6">
    <source>
        <dbReference type="ARBA" id="ARBA00022801"/>
    </source>
</evidence>
<dbReference type="InterPro" id="IPR001872">
    <property type="entry name" value="Peptidase_A8"/>
</dbReference>
<feature type="compositionally biased region" description="Basic and acidic residues" evidence="11">
    <location>
        <begin position="222"/>
        <end position="232"/>
    </location>
</feature>
<dbReference type="RefSeq" id="WP_344247235.1">
    <property type="nucleotide sequence ID" value="NZ_BAAAHH010000059.1"/>
</dbReference>
<dbReference type="EC" id="3.4.23.36" evidence="9"/>
<dbReference type="Pfam" id="PF01252">
    <property type="entry name" value="Peptidase_A8"/>
    <property type="match status" value="1"/>
</dbReference>
<evidence type="ECO:0000256" key="1">
    <source>
        <dbReference type="ARBA" id="ARBA00006139"/>
    </source>
</evidence>
<evidence type="ECO:0000256" key="5">
    <source>
        <dbReference type="ARBA" id="ARBA00022750"/>
    </source>
</evidence>
<evidence type="ECO:0000313" key="12">
    <source>
        <dbReference type="EMBL" id="GAA0968759.1"/>
    </source>
</evidence>
<evidence type="ECO:0000256" key="8">
    <source>
        <dbReference type="ARBA" id="ARBA00023136"/>
    </source>
</evidence>
<dbReference type="HAMAP" id="MF_00161">
    <property type="entry name" value="LspA"/>
    <property type="match status" value="1"/>
</dbReference>
<evidence type="ECO:0000256" key="11">
    <source>
        <dbReference type="SAM" id="MobiDB-lite"/>
    </source>
</evidence>
<comment type="catalytic activity">
    <reaction evidence="9">
        <text>Release of signal peptides from bacterial membrane prolipoproteins. Hydrolyzes -Xaa-Yaa-Zaa-|-(S,diacylglyceryl)Cys-, in which Xaa is hydrophobic (preferably Leu), and Yaa (Ala or Ser) and Zaa (Gly or Ala) have small, neutral side chains.</text>
        <dbReference type="EC" id="3.4.23.36"/>
    </reaction>
</comment>
<feature type="compositionally biased region" description="Polar residues" evidence="11">
    <location>
        <begin position="1"/>
        <end position="11"/>
    </location>
</feature>
<evidence type="ECO:0000256" key="2">
    <source>
        <dbReference type="ARBA" id="ARBA00022475"/>
    </source>
</evidence>
<proteinExistence type="inferred from homology"/>
<comment type="function">
    <text evidence="9">This protein specifically catalyzes the removal of signal peptides from prolipoproteins.</text>
</comment>
<evidence type="ECO:0000256" key="9">
    <source>
        <dbReference type="HAMAP-Rule" id="MF_00161"/>
    </source>
</evidence>
<comment type="caution">
    <text evidence="12">The sequence shown here is derived from an EMBL/GenBank/DDBJ whole genome shotgun (WGS) entry which is preliminary data.</text>
</comment>
<evidence type="ECO:0000256" key="10">
    <source>
        <dbReference type="RuleBase" id="RU004181"/>
    </source>
</evidence>
<evidence type="ECO:0000256" key="3">
    <source>
        <dbReference type="ARBA" id="ARBA00022670"/>
    </source>
</evidence>
<sequence length="232" mass="24712">MQTTRGTTLSEIHNERDGAGAVSEPETRPRPRRVAVLAAVAALAVLADQLTKVLVVARLEGERPIEVLDGLTTLRVTRNSGAAFSIGTGMTWVFTLIAIGVVVAIVRTARDLRSTPWAISLGLLLGGATGNLADRLFRSPQAFHGHVVDWISWPSWGFFQNWPVFNLADSAIVFGGLLAVFLASRGYLLDGTRDTGADEPEQVTAAKRGSSAPGSGEPGGAPRKEDRSEEAR</sequence>
<dbReference type="Proteomes" id="UP001500665">
    <property type="component" value="Unassembled WGS sequence"/>
</dbReference>
<accession>A0ABP4CG98</accession>
<keyword evidence="13" id="KW-1185">Reference proteome</keyword>
<keyword evidence="2 9" id="KW-1003">Cell membrane</keyword>
<keyword evidence="5 9" id="KW-0064">Aspartyl protease</keyword>
<comment type="pathway">
    <text evidence="9">Protein modification; lipoprotein biosynthesis (signal peptide cleavage).</text>
</comment>
<evidence type="ECO:0000313" key="13">
    <source>
        <dbReference type="Proteomes" id="UP001500665"/>
    </source>
</evidence>
<dbReference type="PRINTS" id="PR00781">
    <property type="entry name" value="LIPOSIGPTASE"/>
</dbReference>
<dbReference type="PANTHER" id="PTHR33695:SF1">
    <property type="entry name" value="LIPOPROTEIN SIGNAL PEPTIDASE"/>
    <property type="match status" value="1"/>
</dbReference>
<keyword evidence="4 9" id="KW-0812">Transmembrane</keyword>
<comment type="caution">
    <text evidence="9">Lacks conserved residue(s) required for the propagation of feature annotation.</text>
</comment>
<keyword evidence="7 9" id="KW-1133">Transmembrane helix</keyword>
<keyword evidence="8 9" id="KW-0472">Membrane</keyword>
<evidence type="ECO:0000256" key="7">
    <source>
        <dbReference type="ARBA" id="ARBA00022989"/>
    </source>
</evidence>
<reference evidence="13" key="1">
    <citation type="journal article" date="2019" name="Int. J. Syst. Evol. Microbiol.">
        <title>The Global Catalogue of Microorganisms (GCM) 10K type strain sequencing project: providing services to taxonomists for standard genome sequencing and annotation.</title>
        <authorList>
            <consortium name="The Broad Institute Genomics Platform"/>
            <consortium name="The Broad Institute Genome Sequencing Center for Infectious Disease"/>
            <person name="Wu L."/>
            <person name="Ma J."/>
        </authorList>
    </citation>
    <scope>NUCLEOTIDE SEQUENCE [LARGE SCALE GENOMIC DNA]</scope>
    <source>
        <strain evidence="13">JCM 10696</strain>
    </source>
</reference>
<feature type="region of interest" description="Disordered" evidence="11">
    <location>
        <begin position="1"/>
        <end position="27"/>
    </location>
</feature>
<keyword evidence="3 9" id="KW-0645">Protease</keyword>
<feature type="transmembrane region" description="Helical" evidence="9">
    <location>
        <begin position="82"/>
        <end position="105"/>
    </location>
</feature>
<dbReference type="EMBL" id="BAAAHH010000059">
    <property type="protein sequence ID" value="GAA0968759.1"/>
    <property type="molecule type" value="Genomic_DNA"/>
</dbReference>
<evidence type="ECO:0000256" key="4">
    <source>
        <dbReference type="ARBA" id="ARBA00022692"/>
    </source>
</evidence>
<name>A0ABP4CG98_9ACTN</name>
<gene>
    <name evidence="9" type="primary">lspA</name>
    <name evidence="12" type="ORF">GCM10009550_74650</name>
</gene>
<feature type="active site" evidence="9">
    <location>
        <position position="149"/>
    </location>
</feature>
<protein>
    <recommendedName>
        <fullName evidence="9">Lipoprotein signal peptidase</fullName>
        <ecNumber evidence="9">3.4.23.36</ecNumber>
    </recommendedName>
    <alternativeName>
        <fullName evidence="9">Prolipoprotein signal peptidase</fullName>
    </alternativeName>
    <alternativeName>
        <fullName evidence="9">Signal peptidase II</fullName>
        <shortName evidence="9">SPase II</shortName>
    </alternativeName>
</protein>
<organism evidence="12 13">
    <name type="scientific">Actinocorallia libanotica</name>
    <dbReference type="NCBI Taxonomy" id="46162"/>
    <lineage>
        <taxon>Bacteria</taxon>
        <taxon>Bacillati</taxon>
        <taxon>Actinomycetota</taxon>
        <taxon>Actinomycetes</taxon>
        <taxon>Streptosporangiales</taxon>
        <taxon>Thermomonosporaceae</taxon>
        <taxon>Actinocorallia</taxon>
    </lineage>
</organism>
<keyword evidence="6 9" id="KW-0378">Hydrolase</keyword>
<dbReference type="PANTHER" id="PTHR33695">
    <property type="entry name" value="LIPOPROTEIN SIGNAL PEPTIDASE"/>
    <property type="match status" value="1"/>
</dbReference>